<keyword evidence="3" id="KW-1185">Reference proteome</keyword>
<feature type="compositionally biased region" description="Basic and acidic residues" evidence="1">
    <location>
        <begin position="78"/>
        <end position="91"/>
    </location>
</feature>
<feature type="compositionally biased region" description="Gly residues" evidence="1">
    <location>
        <begin position="48"/>
        <end position="57"/>
    </location>
</feature>
<sequence>MKLNTINSPASETIERELQNDEIIVTGNPLQEDDNTIPEIIVIAANKGGNGGNGGSGEHTKNARPSTLGKHQKGQTRKGKDAGGEKADKNGSRRPQRIRPDGWRGPWPPLRAFPFVIIPKFMLDRCNFPGLPDPSGQCGPPIA</sequence>
<dbReference type="Proteomes" id="UP000546701">
    <property type="component" value="Unassembled WGS sequence"/>
</dbReference>
<feature type="region of interest" description="Disordered" evidence="1">
    <location>
        <begin position="45"/>
        <end position="109"/>
    </location>
</feature>
<organism evidence="2 3">
    <name type="scientific">Sphingomonas prati</name>
    <dbReference type="NCBI Taxonomy" id="1843237"/>
    <lineage>
        <taxon>Bacteria</taxon>
        <taxon>Pseudomonadati</taxon>
        <taxon>Pseudomonadota</taxon>
        <taxon>Alphaproteobacteria</taxon>
        <taxon>Sphingomonadales</taxon>
        <taxon>Sphingomonadaceae</taxon>
        <taxon>Sphingomonas</taxon>
    </lineage>
</organism>
<evidence type="ECO:0000313" key="2">
    <source>
        <dbReference type="EMBL" id="MBB5730948.1"/>
    </source>
</evidence>
<protein>
    <submittedName>
        <fullName evidence="2">Uncharacterized protein</fullName>
    </submittedName>
</protein>
<dbReference type="AlphaFoldDB" id="A0A7W9BVL4"/>
<evidence type="ECO:0000256" key="1">
    <source>
        <dbReference type="SAM" id="MobiDB-lite"/>
    </source>
</evidence>
<proteinExistence type="predicted"/>
<evidence type="ECO:0000313" key="3">
    <source>
        <dbReference type="Proteomes" id="UP000546701"/>
    </source>
</evidence>
<gene>
    <name evidence="2" type="ORF">FHS99_003456</name>
</gene>
<reference evidence="2 3" key="1">
    <citation type="submission" date="2020-08" db="EMBL/GenBank/DDBJ databases">
        <title>Genomic Encyclopedia of Type Strains, Phase IV (KMG-IV): sequencing the most valuable type-strain genomes for metagenomic binning, comparative biology and taxonomic classification.</title>
        <authorList>
            <person name="Goeker M."/>
        </authorList>
    </citation>
    <scope>NUCLEOTIDE SEQUENCE [LARGE SCALE GENOMIC DNA]</scope>
    <source>
        <strain evidence="2 3">DSM 103336</strain>
    </source>
</reference>
<accession>A0A7W9BVL4</accession>
<name>A0A7W9BVL4_9SPHN</name>
<comment type="caution">
    <text evidence="2">The sequence shown here is derived from an EMBL/GenBank/DDBJ whole genome shotgun (WGS) entry which is preliminary data.</text>
</comment>
<dbReference type="EMBL" id="JACIJR010000013">
    <property type="protein sequence ID" value="MBB5730948.1"/>
    <property type="molecule type" value="Genomic_DNA"/>
</dbReference>